<dbReference type="EMBL" id="JAYGJQ010000004">
    <property type="protein sequence ID" value="MEA9358633.1"/>
    <property type="molecule type" value="Genomic_DNA"/>
</dbReference>
<evidence type="ECO:0000313" key="4">
    <source>
        <dbReference type="Proteomes" id="UP001302274"/>
    </source>
</evidence>
<accession>A0ABU5VZY9</accession>
<feature type="coiled-coil region" evidence="1">
    <location>
        <begin position="97"/>
        <end position="134"/>
    </location>
</feature>
<organism evidence="3 4">
    <name type="scientific">Bacteriovorax antarcticus</name>
    <dbReference type="NCBI Taxonomy" id="3088717"/>
    <lineage>
        <taxon>Bacteria</taxon>
        <taxon>Pseudomonadati</taxon>
        <taxon>Bdellovibrionota</taxon>
        <taxon>Bacteriovoracia</taxon>
        <taxon>Bacteriovoracales</taxon>
        <taxon>Bacteriovoracaceae</taxon>
        <taxon>Bacteriovorax</taxon>
    </lineage>
</organism>
<sequence length="138" mass="15771">MKYLILLCSILSISALRADTTQTVQDDLLKERNEVLKCPPVVASAVAVEIKPELAVQTELVGEKKIEEKVAEELEVELLPTKNLSTAERLKVYRTKLEEKNLVLLEKKLEMIRLQQEMALLRNLENSMNQTLKNIEKL</sequence>
<proteinExistence type="predicted"/>
<protein>
    <submittedName>
        <fullName evidence="3">Uncharacterized protein</fullName>
    </submittedName>
</protein>
<name>A0ABU5VZY9_9BACT</name>
<keyword evidence="1" id="KW-0175">Coiled coil</keyword>
<reference evidence="3 4" key="1">
    <citation type="submission" date="2023-11" db="EMBL/GenBank/DDBJ databases">
        <title>A Novel Polar Bacteriovorax (B. antarcticus) Isolated from the Biocrust in Antarctica.</title>
        <authorList>
            <person name="Mun W."/>
            <person name="Choi S.Y."/>
            <person name="Mitchell R.J."/>
        </authorList>
    </citation>
    <scope>NUCLEOTIDE SEQUENCE [LARGE SCALE GENOMIC DNA]</scope>
    <source>
        <strain evidence="3 4">PP10</strain>
    </source>
</reference>
<dbReference type="Proteomes" id="UP001302274">
    <property type="component" value="Unassembled WGS sequence"/>
</dbReference>
<evidence type="ECO:0000313" key="3">
    <source>
        <dbReference type="EMBL" id="MEA9358633.1"/>
    </source>
</evidence>
<feature type="chain" id="PRO_5046396578" evidence="2">
    <location>
        <begin position="19"/>
        <end position="138"/>
    </location>
</feature>
<keyword evidence="2" id="KW-0732">Signal</keyword>
<evidence type="ECO:0000256" key="2">
    <source>
        <dbReference type="SAM" id="SignalP"/>
    </source>
</evidence>
<dbReference type="RefSeq" id="WP_323579129.1">
    <property type="nucleotide sequence ID" value="NZ_JAYGJQ010000004.1"/>
</dbReference>
<keyword evidence="4" id="KW-1185">Reference proteome</keyword>
<feature type="signal peptide" evidence="2">
    <location>
        <begin position="1"/>
        <end position="18"/>
    </location>
</feature>
<comment type="caution">
    <text evidence="3">The sequence shown here is derived from an EMBL/GenBank/DDBJ whole genome shotgun (WGS) entry which is preliminary data.</text>
</comment>
<gene>
    <name evidence="3" type="ORF">SHI21_20515</name>
</gene>
<evidence type="ECO:0000256" key="1">
    <source>
        <dbReference type="SAM" id="Coils"/>
    </source>
</evidence>